<dbReference type="GO" id="GO:0071978">
    <property type="term" value="P:bacterial-type flagellum-dependent swarming motility"/>
    <property type="evidence" value="ECO:0007669"/>
    <property type="project" value="TreeGrafter"/>
</dbReference>
<dbReference type="PANTHER" id="PTHR30435">
    <property type="entry name" value="FLAGELLAR PROTEIN"/>
    <property type="match status" value="1"/>
</dbReference>
<dbReference type="PANTHER" id="PTHR30435:SF12">
    <property type="entry name" value="FLAGELLAR BASAL BODY ROD PROTEIN FLGB"/>
    <property type="match status" value="1"/>
</dbReference>
<proteinExistence type="inferred from homology"/>
<evidence type="ECO:0000313" key="9">
    <source>
        <dbReference type="Proteomes" id="UP000679749"/>
    </source>
</evidence>
<reference evidence="8" key="1">
    <citation type="submission" date="2021-05" db="EMBL/GenBank/DDBJ databases">
        <title>Novel Bacillus species.</title>
        <authorList>
            <person name="Liu G."/>
        </authorList>
    </citation>
    <scope>NUCLEOTIDE SEQUENCE</scope>
    <source>
        <strain evidence="8">FJAT-49825</strain>
    </source>
</reference>
<dbReference type="Pfam" id="PF00460">
    <property type="entry name" value="Flg_bb_rod"/>
    <property type="match status" value="1"/>
</dbReference>
<name>A0A942U5Z0_9BACI</name>
<dbReference type="Proteomes" id="UP000679749">
    <property type="component" value="Unassembled WGS sequence"/>
</dbReference>
<evidence type="ECO:0000256" key="4">
    <source>
        <dbReference type="ARBA" id="ARBA00023143"/>
    </source>
</evidence>
<gene>
    <name evidence="8" type="primary">flgB</name>
    <name evidence="8" type="ORF">KHA99_11335</name>
</gene>
<evidence type="ECO:0000256" key="6">
    <source>
        <dbReference type="PIRNR" id="PIRNR002889"/>
    </source>
</evidence>
<protein>
    <recommendedName>
        <fullName evidence="3 6">Flagellar basal body rod protein FlgB</fullName>
    </recommendedName>
</protein>
<evidence type="ECO:0000256" key="5">
    <source>
        <dbReference type="ARBA" id="ARBA00024934"/>
    </source>
</evidence>
<evidence type="ECO:0000313" key="8">
    <source>
        <dbReference type="EMBL" id="MBS4213041.1"/>
    </source>
</evidence>
<dbReference type="InterPro" id="IPR001444">
    <property type="entry name" value="Flag_bb_rod_N"/>
</dbReference>
<comment type="subcellular location">
    <subcellularLocation>
        <location evidence="1 6">Bacterial flagellum basal body</location>
    </subcellularLocation>
</comment>
<evidence type="ECO:0000256" key="1">
    <source>
        <dbReference type="ARBA" id="ARBA00004117"/>
    </source>
</evidence>
<sequence length="127" mass="14160">MLQNINLVQRALDASVLRHNAISNNIANVNTPNYKPQKVIFEDILKQELSGAGFDGKRTNAKHIPIGLAVSSQPLITQEPTVMQNSGNGVDMDSEMTELTQNSIWYQTLSYQISEEFNLLKTAIKSR</sequence>
<evidence type="ECO:0000259" key="7">
    <source>
        <dbReference type="Pfam" id="PF00460"/>
    </source>
</evidence>
<comment type="similarity">
    <text evidence="2 6">Belongs to the flagella basal body rod proteins family.</text>
</comment>
<dbReference type="InterPro" id="IPR006300">
    <property type="entry name" value="FlgB"/>
</dbReference>
<keyword evidence="8" id="KW-0966">Cell projection</keyword>
<dbReference type="PROSITE" id="PS00588">
    <property type="entry name" value="FLAGELLA_BB_ROD"/>
    <property type="match status" value="1"/>
</dbReference>
<dbReference type="InterPro" id="IPR019776">
    <property type="entry name" value="Flagellar_basal_body_rod_CS"/>
</dbReference>
<comment type="caution">
    <text evidence="8">The sequence shown here is derived from an EMBL/GenBank/DDBJ whole genome shotgun (WGS) entry which is preliminary data.</text>
</comment>
<keyword evidence="8" id="KW-0282">Flagellum</keyword>
<keyword evidence="4 6" id="KW-0975">Bacterial flagellum</keyword>
<dbReference type="EMBL" id="JAGYPF010000002">
    <property type="protein sequence ID" value="MBS4213041.1"/>
    <property type="molecule type" value="Genomic_DNA"/>
</dbReference>
<dbReference type="AlphaFoldDB" id="A0A942U5Z0"/>
<evidence type="ECO:0000256" key="2">
    <source>
        <dbReference type="ARBA" id="ARBA00009677"/>
    </source>
</evidence>
<evidence type="ECO:0000256" key="3">
    <source>
        <dbReference type="ARBA" id="ARBA00014376"/>
    </source>
</evidence>
<dbReference type="PIRSF" id="PIRSF002889">
    <property type="entry name" value="Rod_FlgB"/>
    <property type="match status" value="1"/>
</dbReference>
<keyword evidence="8" id="KW-0969">Cilium</keyword>
<keyword evidence="9" id="KW-1185">Reference proteome</keyword>
<comment type="subunit">
    <text evidence="6">The basal body constitutes a major portion of the flagellar organelle and consists of a number of rings mounted on a central rod.</text>
</comment>
<organism evidence="8 9">
    <name type="scientific">Neobacillus rhizophilus</name>
    <dbReference type="NCBI Taxonomy" id="2833579"/>
    <lineage>
        <taxon>Bacteria</taxon>
        <taxon>Bacillati</taxon>
        <taxon>Bacillota</taxon>
        <taxon>Bacilli</taxon>
        <taxon>Bacillales</taxon>
        <taxon>Bacillaceae</taxon>
        <taxon>Neobacillus</taxon>
    </lineage>
</organism>
<dbReference type="NCBIfam" id="TIGR01396">
    <property type="entry name" value="FlgB"/>
    <property type="match status" value="1"/>
</dbReference>
<comment type="function">
    <text evidence="5 6">Structural component of flagellum, the bacterial motility apparatus. Part of the rod structure of flagellar basal body.</text>
</comment>
<dbReference type="GO" id="GO:0030694">
    <property type="term" value="C:bacterial-type flagellum basal body, rod"/>
    <property type="evidence" value="ECO:0007669"/>
    <property type="project" value="InterPro"/>
</dbReference>
<accession>A0A942U5Z0</accession>
<feature type="domain" description="Flagellar basal body rod protein N-terminal" evidence="7">
    <location>
        <begin position="9"/>
        <end position="35"/>
    </location>
</feature>